<evidence type="ECO:0000313" key="3">
    <source>
        <dbReference type="Proteomes" id="UP000193689"/>
    </source>
</evidence>
<dbReference type="STRING" id="1141098.A0A1Y2DP71"/>
<name>A0A1Y2DP71_9PEZI</name>
<dbReference type="RefSeq" id="XP_040713181.1">
    <property type="nucleotide sequence ID" value="XM_040858642.1"/>
</dbReference>
<evidence type="ECO:0000256" key="1">
    <source>
        <dbReference type="SAM" id="MobiDB-lite"/>
    </source>
</evidence>
<accession>A0A1Y2DP71</accession>
<feature type="region of interest" description="Disordered" evidence="1">
    <location>
        <begin position="1"/>
        <end position="25"/>
    </location>
</feature>
<protein>
    <recommendedName>
        <fullName evidence="4">FAD dependent oxidoreductase domain-containing protein</fullName>
    </recommendedName>
</protein>
<comment type="caution">
    <text evidence="2">The sequence shown here is derived from an EMBL/GenBank/DDBJ whole genome shotgun (WGS) entry which is preliminary data.</text>
</comment>
<proteinExistence type="predicted"/>
<dbReference type="Proteomes" id="UP000193689">
    <property type="component" value="Unassembled WGS sequence"/>
</dbReference>
<dbReference type="Gene3D" id="3.50.50.60">
    <property type="entry name" value="FAD/NAD(P)-binding domain"/>
    <property type="match status" value="1"/>
</dbReference>
<dbReference type="AlphaFoldDB" id="A0A1Y2DP71"/>
<reference evidence="2 3" key="1">
    <citation type="submission" date="2016-07" db="EMBL/GenBank/DDBJ databases">
        <title>Pervasive Adenine N6-methylation of Active Genes in Fungi.</title>
        <authorList>
            <consortium name="DOE Joint Genome Institute"/>
            <person name="Mondo S.J."/>
            <person name="Dannebaum R.O."/>
            <person name="Kuo R.C."/>
            <person name="Labutti K."/>
            <person name="Haridas S."/>
            <person name="Kuo A."/>
            <person name="Salamov A."/>
            <person name="Ahrendt S.R."/>
            <person name="Lipzen A."/>
            <person name="Sullivan W."/>
            <person name="Andreopoulos W.B."/>
            <person name="Clum A."/>
            <person name="Lindquist E."/>
            <person name="Daum C."/>
            <person name="Ramamoorthy G.K."/>
            <person name="Gryganskyi A."/>
            <person name="Culley D."/>
            <person name="Magnuson J.K."/>
            <person name="James T.Y."/>
            <person name="O'Malley M.A."/>
            <person name="Stajich J.E."/>
            <person name="Spatafora J.W."/>
            <person name="Visel A."/>
            <person name="Grigoriev I.V."/>
        </authorList>
    </citation>
    <scope>NUCLEOTIDE SEQUENCE [LARGE SCALE GENOMIC DNA]</scope>
    <source>
        <strain evidence="2 3">CBS 129021</strain>
    </source>
</reference>
<gene>
    <name evidence="2" type="ORF">BCR38DRAFT_412057</name>
</gene>
<evidence type="ECO:0000313" key="2">
    <source>
        <dbReference type="EMBL" id="ORY60954.1"/>
    </source>
</evidence>
<dbReference type="OrthoDB" id="429143at2759"/>
<organism evidence="2 3">
    <name type="scientific">Pseudomassariella vexata</name>
    <dbReference type="NCBI Taxonomy" id="1141098"/>
    <lineage>
        <taxon>Eukaryota</taxon>
        <taxon>Fungi</taxon>
        <taxon>Dikarya</taxon>
        <taxon>Ascomycota</taxon>
        <taxon>Pezizomycotina</taxon>
        <taxon>Sordariomycetes</taxon>
        <taxon>Xylariomycetidae</taxon>
        <taxon>Amphisphaeriales</taxon>
        <taxon>Pseudomassariaceae</taxon>
        <taxon>Pseudomassariella</taxon>
    </lineage>
</organism>
<dbReference type="InParanoid" id="A0A1Y2DP71"/>
<dbReference type="GeneID" id="63774854"/>
<sequence length="100" mass="10498">MGTTNTTSNRRAPSRFPNPTSTTSYWRTQLHPLNDFRSSNTVTEVVDVAIIGAGLSGACTAYHLLTPNPSSGSAPASSTPIIAIFEARQAAMAAIPSNHP</sequence>
<evidence type="ECO:0008006" key="4">
    <source>
        <dbReference type="Google" id="ProtNLM"/>
    </source>
</evidence>
<dbReference type="EMBL" id="MCFJ01000011">
    <property type="protein sequence ID" value="ORY60954.1"/>
    <property type="molecule type" value="Genomic_DNA"/>
</dbReference>
<keyword evidence="3" id="KW-1185">Reference proteome</keyword>
<dbReference type="InterPro" id="IPR036188">
    <property type="entry name" value="FAD/NAD-bd_sf"/>
</dbReference>
<dbReference type="SUPFAM" id="SSF51905">
    <property type="entry name" value="FAD/NAD(P)-binding domain"/>
    <property type="match status" value="1"/>
</dbReference>